<evidence type="ECO:0000313" key="4">
    <source>
        <dbReference type="WBParaSite" id="PgR003_g259_t01"/>
    </source>
</evidence>
<dbReference type="InterPro" id="IPR008826">
    <property type="entry name" value="Se-bd"/>
</dbReference>
<dbReference type="WBParaSite" id="PgR003_g259_t01">
    <property type="protein sequence ID" value="PgR003_g259_t01"/>
    <property type="gene ID" value="PgR003_g259"/>
</dbReference>
<evidence type="ECO:0000256" key="2">
    <source>
        <dbReference type="ARBA" id="ARBA00023266"/>
    </source>
</evidence>
<reference evidence="4" key="1">
    <citation type="submission" date="2022-11" db="UniProtKB">
        <authorList>
            <consortium name="WormBaseParasite"/>
        </authorList>
    </citation>
    <scope>IDENTIFICATION</scope>
</reference>
<proteinExistence type="inferred from homology"/>
<accession>A0A915AE09</accession>
<evidence type="ECO:0000256" key="1">
    <source>
        <dbReference type="ARBA" id="ARBA00005606"/>
    </source>
</evidence>
<organism evidence="3 4">
    <name type="scientific">Parascaris univalens</name>
    <name type="common">Nematode worm</name>
    <dbReference type="NCBI Taxonomy" id="6257"/>
    <lineage>
        <taxon>Eukaryota</taxon>
        <taxon>Metazoa</taxon>
        <taxon>Ecdysozoa</taxon>
        <taxon>Nematoda</taxon>
        <taxon>Chromadorea</taxon>
        <taxon>Rhabditida</taxon>
        <taxon>Spirurina</taxon>
        <taxon>Ascaridomorpha</taxon>
        <taxon>Ascaridoidea</taxon>
        <taxon>Ascarididae</taxon>
        <taxon>Parascaris</taxon>
    </lineage>
</organism>
<protein>
    <submittedName>
        <fullName evidence="4">Methanethiol oxidase</fullName>
    </submittedName>
</protein>
<evidence type="ECO:0000313" key="3">
    <source>
        <dbReference type="Proteomes" id="UP000887569"/>
    </source>
</evidence>
<dbReference type="SUPFAM" id="SSF75011">
    <property type="entry name" value="3-carboxy-cis,cis-mucoante lactonizing enzyme"/>
    <property type="match status" value="1"/>
</dbReference>
<comment type="similarity">
    <text evidence="1">Belongs to the selenium-binding protein family.</text>
</comment>
<sequence>MLSESMMLACELKKQCCSGPGYASPKDAFSNGYRERFLFVTCANTNSLKPDMIASVDVDPTSPTFCKVISRVDLPNIGDEVHHSGWNACSSCYGDKNAKRSHLVVPCLLSSRIYFIDTLDPGNLKLFKMLEPDAAFRHHVGFPHTTHCLADGNIMISTLSDEDGNQKGDFLLVNGKSFDAVGTWIAKNSKKPEFNYDFWYQPRQNVMISSEWGAPAAIKQGFNMKHVQEGLYGNKIHVWDWKEHVLKQSIELDACYGAVPLEVRFFHEPTSTHCFVGTALGSTVYHVYKPQDEAGYTAEKVIVVPPKDVENWMFSEMPALITDILISMDDKFLYISCWIHGDVRQYDISDPFRPKLVGQVFVGGSMNDETTVNVKNDPELEERPAARYVKGQRIEGGPQMLQLSLDGKRLYVTTSLFRTWDEQFYPRMKKSGSRMVKIDVNTNSGGLKLDEDFLVDFGAVPGGPFYAHEMRYPDGDCTSDIWA</sequence>
<dbReference type="GO" id="GO:0008430">
    <property type="term" value="F:selenium binding"/>
    <property type="evidence" value="ECO:0007669"/>
    <property type="project" value="InterPro"/>
</dbReference>
<keyword evidence="3" id="KW-1185">Reference proteome</keyword>
<name>A0A915AE09_PARUN</name>
<dbReference type="PANTHER" id="PTHR23300:SF0">
    <property type="entry name" value="METHANETHIOL OXIDASE"/>
    <property type="match status" value="1"/>
</dbReference>
<dbReference type="PANTHER" id="PTHR23300">
    <property type="entry name" value="METHANETHIOL OXIDASE"/>
    <property type="match status" value="1"/>
</dbReference>
<keyword evidence="2" id="KW-0711">Selenium</keyword>
<dbReference type="Pfam" id="PF05694">
    <property type="entry name" value="SBP56"/>
    <property type="match status" value="1"/>
</dbReference>
<dbReference type="Proteomes" id="UP000887569">
    <property type="component" value="Unplaced"/>
</dbReference>
<dbReference type="AlphaFoldDB" id="A0A915AE09"/>